<feature type="transmembrane region" description="Helical" evidence="1">
    <location>
        <begin position="122"/>
        <end position="144"/>
    </location>
</feature>
<feature type="transmembrane region" description="Helical" evidence="1">
    <location>
        <begin position="12"/>
        <end position="34"/>
    </location>
</feature>
<dbReference type="AlphaFoldDB" id="A0A8J3PPF7"/>
<feature type="transmembrane region" description="Helical" evidence="1">
    <location>
        <begin position="41"/>
        <end position="61"/>
    </location>
</feature>
<dbReference type="Proteomes" id="UP000653674">
    <property type="component" value="Unassembled WGS sequence"/>
</dbReference>
<name>A0A8J3PPF7_9ACTN</name>
<dbReference type="Pfam" id="PF09990">
    <property type="entry name" value="DUF2231"/>
    <property type="match status" value="1"/>
</dbReference>
<comment type="caution">
    <text evidence="3">The sequence shown here is derived from an EMBL/GenBank/DDBJ whole genome shotgun (WGS) entry which is preliminary data.</text>
</comment>
<keyword evidence="1" id="KW-0472">Membrane</keyword>
<accession>A0A8J3PPF7</accession>
<dbReference type="EMBL" id="BONU01000051">
    <property type="protein sequence ID" value="GIG76339.1"/>
    <property type="molecule type" value="Genomic_DNA"/>
</dbReference>
<feature type="domain" description="DUF2231" evidence="2">
    <location>
        <begin position="7"/>
        <end position="159"/>
    </location>
</feature>
<keyword evidence="4" id="KW-1185">Reference proteome</keyword>
<evidence type="ECO:0000313" key="3">
    <source>
        <dbReference type="EMBL" id="GIG76339.1"/>
    </source>
</evidence>
<feature type="transmembrane region" description="Helical" evidence="1">
    <location>
        <begin position="83"/>
        <end position="101"/>
    </location>
</feature>
<reference evidence="3" key="1">
    <citation type="submission" date="2021-01" db="EMBL/GenBank/DDBJ databases">
        <title>Whole genome shotgun sequence of Planosporangium flavigriseum NBRC 105377.</title>
        <authorList>
            <person name="Komaki H."/>
            <person name="Tamura T."/>
        </authorList>
    </citation>
    <scope>NUCLEOTIDE SEQUENCE</scope>
    <source>
        <strain evidence="3">NBRC 105377</strain>
    </source>
</reference>
<evidence type="ECO:0000313" key="4">
    <source>
        <dbReference type="Proteomes" id="UP000653674"/>
    </source>
</evidence>
<evidence type="ECO:0000259" key="2">
    <source>
        <dbReference type="Pfam" id="PF09990"/>
    </source>
</evidence>
<organism evidence="3 4">
    <name type="scientific">Planosporangium flavigriseum</name>
    <dbReference type="NCBI Taxonomy" id="373681"/>
    <lineage>
        <taxon>Bacteria</taxon>
        <taxon>Bacillati</taxon>
        <taxon>Actinomycetota</taxon>
        <taxon>Actinomycetes</taxon>
        <taxon>Micromonosporales</taxon>
        <taxon>Micromonosporaceae</taxon>
        <taxon>Planosporangium</taxon>
    </lineage>
</organism>
<dbReference type="RefSeq" id="WP_168079990.1">
    <property type="nucleotide sequence ID" value="NZ_BAAAQJ010000046.1"/>
</dbReference>
<keyword evidence="1" id="KW-0812">Transmembrane</keyword>
<gene>
    <name evidence="3" type="ORF">Pfl04_47430</name>
</gene>
<dbReference type="InterPro" id="IPR019251">
    <property type="entry name" value="DUF2231_TM"/>
</dbReference>
<sequence>MPEFVNGLPLHALVVHAVVVLLPIACLGVIAIALRSSWRARYGGLVVLVTTVATAAVPVATESGDNLVRRLGDPGEHAELGDTLLWFALPLLAAAVALYVLQRRVARADIPASPTAADRPRVGSSPLTLFVAGVAVVIAGANLVQVYRVGDSGARVVWQGVQNTPAQDR</sequence>
<protein>
    <recommendedName>
        <fullName evidence="2">DUF2231 domain-containing protein</fullName>
    </recommendedName>
</protein>
<keyword evidence="1" id="KW-1133">Transmembrane helix</keyword>
<evidence type="ECO:0000256" key="1">
    <source>
        <dbReference type="SAM" id="Phobius"/>
    </source>
</evidence>
<proteinExistence type="predicted"/>